<name>A0A4S9X4H9_AURPU</name>
<proteinExistence type="predicted"/>
<protein>
    <submittedName>
        <fullName evidence="3">Uncharacterized protein</fullName>
    </submittedName>
</protein>
<keyword evidence="1" id="KW-1133">Transmembrane helix</keyword>
<evidence type="ECO:0000313" key="4">
    <source>
        <dbReference type="Proteomes" id="UP000309734"/>
    </source>
</evidence>
<reference evidence="4 5" key="1">
    <citation type="submission" date="2018-10" db="EMBL/GenBank/DDBJ databases">
        <title>Fifty Aureobasidium pullulans genomes reveal a recombining polyextremotolerant generalist.</title>
        <authorList>
            <person name="Gostincar C."/>
            <person name="Turk M."/>
            <person name="Zajc J."/>
            <person name="Gunde-Cimerman N."/>
        </authorList>
    </citation>
    <scope>NUCLEOTIDE SEQUENCE [LARGE SCALE GENOMIC DNA]</scope>
    <source>
        <strain evidence="2 5">EXF-11013</strain>
        <strain evidence="3 4">EXF-3519</strain>
    </source>
</reference>
<dbReference type="Proteomes" id="UP000309734">
    <property type="component" value="Unassembled WGS sequence"/>
</dbReference>
<evidence type="ECO:0000256" key="1">
    <source>
        <dbReference type="SAM" id="Phobius"/>
    </source>
</evidence>
<evidence type="ECO:0000313" key="2">
    <source>
        <dbReference type="EMBL" id="THW48846.1"/>
    </source>
</evidence>
<sequence length="235" mass="25330">MLAEMQPHESPKQSIVSAAYDILVQTATILTKFCSGRKTEKSGTIYDWEARLAYVGVDDLDEDSEENQEHDEGLTLERSCGVMSTIQPETKHTFKMVDHEENNNEPGGPLSPNMVARLRTAIANNPQRTTSFLVTTLLTICPALLTGPLLALFGFGGLGPAAGGLAAGFQGWLGTPWLFRVLQSAAMGGWGSALIQGIVRAFSAGGLVLALIKNILGRDEEGEDHEEENEGDNEE</sequence>
<evidence type="ECO:0000313" key="5">
    <source>
        <dbReference type="Proteomes" id="UP000310687"/>
    </source>
</evidence>
<evidence type="ECO:0000313" key="3">
    <source>
        <dbReference type="EMBL" id="THZ73377.1"/>
    </source>
</evidence>
<accession>A0A4S9X4H9</accession>
<dbReference type="Proteomes" id="UP000310687">
    <property type="component" value="Unassembled WGS sequence"/>
</dbReference>
<dbReference type="EMBL" id="QZBS01000098">
    <property type="protein sequence ID" value="THZ73377.1"/>
    <property type="molecule type" value="Genomic_DNA"/>
</dbReference>
<organism evidence="3 4">
    <name type="scientific">Aureobasidium pullulans</name>
    <name type="common">Black yeast</name>
    <name type="synonym">Pullularia pullulans</name>
    <dbReference type="NCBI Taxonomy" id="5580"/>
    <lineage>
        <taxon>Eukaryota</taxon>
        <taxon>Fungi</taxon>
        <taxon>Dikarya</taxon>
        <taxon>Ascomycota</taxon>
        <taxon>Pezizomycotina</taxon>
        <taxon>Dothideomycetes</taxon>
        <taxon>Dothideomycetidae</taxon>
        <taxon>Dothideales</taxon>
        <taxon>Saccotheciaceae</taxon>
        <taxon>Aureobasidium</taxon>
    </lineage>
</organism>
<keyword evidence="1" id="KW-0472">Membrane</keyword>
<comment type="caution">
    <text evidence="3">The sequence shown here is derived from an EMBL/GenBank/DDBJ whole genome shotgun (WGS) entry which is preliminary data.</text>
</comment>
<dbReference type="AlphaFoldDB" id="A0A4S9X4H9"/>
<feature type="transmembrane region" description="Helical" evidence="1">
    <location>
        <begin position="193"/>
        <end position="212"/>
    </location>
</feature>
<dbReference type="EMBL" id="QZAL01000016">
    <property type="protein sequence ID" value="THW48846.1"/>
    <property type="molecule type" value="Genomic_DNA"/>
</dbReference>
<gene>
    <name evidence="3" type="ORF">D6C85_04119</name>
    <name evidence="2" type="ORF">D6D22_01955</name>
</gene>
<keyword evidence="1" id="KW-0812">Transmembrane</keyword>